<reference evidence="5 6" key="1">
    <citation type="submission" date="2024-09" db="EMBL/GenBank/DDBJ databases">
        <authorList>
            <person name="Sun Q."/>
            <person name="Mori K."/>
        </authorList>
    </citation>
    <scope>NUCLEOTIDE SEQUENCE [LARGE SCALE GENOMIC DNA]</scope>
    <source>
        <strain evidence="5 6">TBRC 1851</strain>
    </source>
</reference>
<sequence length="324" mass="34257">MLGDPVTAGRAVSEGSYRPEEAVRSRQRAAAVSTMNAPDLAVRAGRLALKRANRPAREIGLLIHANCFDQGVHFWNAAAYIQQGVLGHGDALAFEIRQMSNGGMCSVEVAAAQLTAMPELSAALLTTGDRFAEPRFPRWSADQGLVFGDAGTAMILCRDRGLLRLVATATHSEPRLEGLHRGEDLHAPPAPDEPIDLQARKKAFMAGMPLAEVIALNAAGMLTAVRRCLANAANTMEHMTAVVVPFFGADLVDKQCLGPLGLDPGKTLLEYGLDTGHLGAGDQFAGLSRLLETGRLARGERVLLVGVGAGFSWTCAVLEVSADG</sequence>
<keyword evidence="6" id="KW-1185">Reference proteome</keyword>
<dbReference type="InterPro" id="IPR016039">
    <property type="entry name" value="Thiolase-like"/>
</dbReference>
<evidence type="ECO:0000259" key="4">
    <source>
        <dbReference type="Pfam" id="PF08541"/>
    </source>
</evidence>
<gene>
    <name evidence="5" type="ORF">ACFHYQ_26780</name>
</gene>
<dbReference type="SUPFAM" id="SSF53901">
    <property type="entry name" value="Thiolase-like"/>
    <property type="match status" value="1"/>
</dbReference>
<dbReference type="Pfam" id="PF08541">
    <property type="entry name" value="ACP_syn_III_C"/>
    <property type="match status" value="1"/>
</dbReference>
<name>A0ABV6UCJ2_9ACTN</name>
<comment type="caution">
    <text evidence="5">The sequence shown here is derived from an EMBL/GenBank/DDBJ whole genome shotgun (WGS) entry which is preliminary data.</text>
</comment>
<evidence type="ECO:0000313" key="5">
    <source>
        <dbReference type="EMBL" id="MFC0865910.1"/>
    </source>
</evidence>
<evidence type="ECO:0000256" key="1">
    <source>
        <dbReference type="ARBA" id="ARBA00022679"/>
    </source>
</evidence>
<dbReference type="CDD" id="cd00827">
    <property type="entry name" value="init_cond_enzymes"/>
    <property type="match status" value="1"/>
</dbReference>
<keyword evidence="1" id="KW-0808">Transferase</keyword>
<dbReference type="RefSeq" id="WP_394303913.1">
    <property type="nucleotide sequence ID" value="NZ_JBHMQT010000059.1"/>
</dbReference>
<proteinExistence type="predicted"/>
<dbReference type="Proteomes" id="UP001589870">
    <property type="component" value="Unassembled WGS sequence"/>
</dbReference>
<feature type="domain" description="Beta-ketoacyl-[acyl-carrier-protein] synthase III C-terminal" evidence="4">
    <location>
        <begin position="230"/>
        <end position="319"/>
    </location>
</feature>
<accession>A0ABV6UCJ2</accession>
<dbReference type="PANTHER" id="PTHR34069">
    <property type="entry name" value="3-OXOACYL-[ACYL-CARRIER-PROTEIN] SYNTHASE 3"/>
    <property type="match status" value="1"/>
</dbReference>
<dbReference type="EMBL" id="JBHMQT010000059">
    <property type="protein sequence ID" value="MFC0865910.1"/>
    <property type="molecule type" value="Genomic_DNA"/>
</dbReference>
<protein>
    <submittedName>
        <fullName evidence="5">Ketoacyl-ACP synthase III family protein</fullName>
    </submittedName>
</protein>
<evidence type="ECO:0000256" key="3">
    <source>
        <dbReference type="SAM" id="MobiDB-lite"/>
    </source>
</evidence>
<feature type="region of interest" description="Disordered" evidence="3">
    <location>
        <begin position="1"/>
        <end position="24"/>
    </location>
</feature>
<dbReference type="Gene3D" id="3.40.47.10">
    <property type="match status" value="2"/>
</dbReference>
<keyword evidence="2" id="KW-0012">Acyltransferase</keyword>
<dbReference type="InterPro" id="IPR013747">
    <property type="entry name" value="ACP_syn_III_C"/>
</dbReference>
<organism evidence="5 6">
    <name type="scientific">Sphaerimonospora cavernae</name>
    <dbReference type="NCBI Taxonomy" id="1740611"/>
    <lineage>
        <taxon>Bacteria</taxon>
        <taxon>Bacillati</taxon>
        <taxon>Actinomycetota</taxon>
        <taxon>Actinomycetes</taxon>
        <taxon>Streptosporangiales</taxon>
        <taxon>Streptosporangiaceae</taxon>
        <taxon>Sphaerimonospora</taxon>
    </lineage>
</organism>
<evidence type="ECO:0000256" key="2">
    <source>
        <dbReference type="ARBA" id="ARBA00023315"/>
    </source>
</evidence>
<dbReference type="PANTHER" id="PTHR34069:SF2">
    <property type="entry name" value="BETA-KETOACYL-[ACYL-CARRIER-PROTEIN] SYNTHASE III"/>
    <property type="match status" value="1"/>
</dbReference>
<evidence type="ECO:0000313" key="6">
    <source>
        <dbReference type="Proteomes" id="UP001589870"/>
    </source>
</evidence>